<proteinExistence type="predicted"/>
<feature type="compositionally biased region" description="Basic and acidic residues" evidence="1">
    <location>
        <begin position="1"/>
        <end position="12"/>
    </location>
</feature>
<feature type="region of interest" description="Disordered" evidence="1">
    <location>
        <begin position="1"/>
        <end position="20"/>
    </location>
</feature>
<reference evidence="2" key="1">
    <citation type="submission" date="2018-02" db="EMBL/GenBank/DDBJ databases">
        <title>Rhizophora mucronata_Transcriptome.</title>
        <authorList>
            <person name="Meera S.P."/>
            <person name="Sreeshan A."/>
            <person name="Augustine A."/>
        </authorList>
    </citation>
    <scope>NUCLEOTIDE SEQUENCE</scope>
    <source>
        <tissue evidence="2">Leaf</tissue>
    </source>
</reference>
<dbReference type="EMBL" id="GGEC01071248">
    <property type="protein sequence ID" value="MBX51732.1"/>
    <property type="molecule type" value="Transcribed_RNA"/>
</dbReference>
<dbReference type="AlphaFoldDB" id="A0A2P2PAI9"/>
<evidence type="ECO:0000256" key="1">
    <source>
        <dbReference type="SAM" id="MobiDB-lite"/>
    </source>
</evidence>
<organism evidence="2">
    <name type="scientific">Rhizophora mucronata</name>
    <name type="common">Asiatic mangrove</name>
    <dbReference type="NCBI Taxonomy" id="61149"/>
    <lineage>
        <taxon>Eukaryota</taxon>
        <taxon>Viridiplantae</taxon>
        <taxon>Streptophyta</taxon>
        <taxon>Embryophyta</taxon>
        <taxon>Tracheophyta</taxon>
        <taxon>Spermatophyta</taxon>
        <taxon>Magnoliopsida</taxon>
        <taxon>eudicotyledons</taxon>
        <taxon>Gunneridae</taxon>
        <taxon>Pentapetalae</taxon>
        <taxon>rosids</taxon>
        <taxon>fabids</taxon>
        <taxon>Malpighiales</taxon>
        <taxon>Rhizophoraceae</taxon>
        <taxon>Rhizophora</taxon>
    </lineage>
</organism>
<evidence type="ECO:0000313" key="2">
    <source>
        <dbReference type="EMBL" id="MBX51732.1"/>
    </source>
</evidence>
<name>A0A2P2PAI9_RHIMU</name>
<sequence>MQETKKQHENHLGGKLHLSFPQGDKIHPHIALRIVLN</sequence>
<protein>
    <submittedName>
        <fullName evidence="2">Uncharacterized protein</fullName>
    </submittedName>
</protein>
<accession>A0A2P2PAI9</accession>